<reference evidence="1 2" key="1">
    <citation type="submission" date="2024-11" db="EMBL/GenBank/DDBJ databases">
        <title>Chromosome-level genome assembly of the freshwater bivalve Anodonta woodiana.</title>
        <authorList>
            <person name="Chen X."/>
        </authorList>
    </citation>
    <scope>NUCLEOTIDE SEQUENCE [LARGE SCALE GENOMIC DNA]</scope>
    <source>
        <strain evidence="1">MN2024</strain>
        <tissue evidence="1">Gills</tissue>
    </source>
</reference>
<dbReference type="PANTHER" id="PTHR46481:SF4">
    <property type="entry name" value="ZINC FINGER BED DOMAIN-CONTAINING PROTEIN 4"/>
    <property type="match status" value="1"/>
</dbReference>
<proteinExistence type="predicted"/>
<comment type="caution">
    <text evidence="1">The sequence shown here is derived from an EMBL/GenBank/DDBJ whole genome shotgun (WGS) entry which is preliminary data.</text>
</comment>
<name>A0ABD3VH06_SINWO</name>
<dbReference type="PANTHER" id="PTHR46481">
    <property type="entry name" value="ZINC FINGER BED DOMAIN-CONTAINING PROTEIN 4"/>
    <property type="match status" value="1"/>
</dbReference>
<dbReference type="SUPFAM" id="SSF53098">
    <property type="entry name" value="Ribonuclease H-like"/>
    <property type="match status" value="1"/>
</dbReference>
<dbReference type="InterPro" id="IPR052035">
    <property type="entry name" value="ZnF_BED_domain_contain"/>
</dbReference>
<keyword evidence="2" id="KW-1185">Reference proteome</keyword>
<dbReference type="Proteomes" id="UP001634394">
    <property type="component" value="Unassembled WGS sequence"/>
</dbReference>
<dbReference type="AlphaFoldDB" id="A0ABD3VH06"/>
<protein>
    <submittedName>
        <fullName evidence="1">Uncharacterized protein</fullName>
    </submittedName>
</protein>
<sequence length="315" mass="35613">MRPYRIVDSPEFRDLLHTLDPRYNVPGREQFADVIIPQKYAQVKALVKEDLQNAEKVALTTDSWTSRSTESYLTVTSTHIDTNWKLINYVLQTRPMYEGHTGENIAAVIHEALKEWEPQSIPIPPIVSDNASNMDKAGTLLGCNFHIKCYTHTVNLAAQKCLKIRRIEILLSRIRRIVGFFHRSTTAAAKLRSQAELLGLPDHKLIADVPTRWNSTYDMISRFLEMQRAIIAVLRSKDLAKIKEKDLNTLTDDDICLADEVMVCLKPLKVVTATLCAESVPTISVIMPLHRKLIDSIFQHSDDDSSNSSDEKGCG</sequence>
<gene>
    <name evidence="1" type="ORF">ACJMK2_009992</name>
</gene>
<dbReference type="EMBL" id="JBJQND010000012">
    <property type="protein sequence ID" value="KAL3859798.1"/>
    <property type="molecule type" value="Genomic_DNA"/>
</dbReference>
<dbReference type="InterPro" id="IPR012337">
    <property type="entry name" value="RNaseH-like_sf"/>
</dbReference>
<evidence type="ECO:0000313" key="2">
    <source>
        <dbReference type="Proteomes" id="UP001634394"/>
    </source>
</evidence>
<accession>A0ABD3VH06</accession>
<organism evidence="1 2">
    <name type="scientific">Sinanodonta woodiana</name>
    <name type="common">Chinese pond mussel</name>
    <name type="synonym">Anodonta woodiana</name>
    <dbReference type="NCBI Taxonomy" id="1069815"/>
    <lineage>
        <taxon>Eukaryota</taxon>
        <taxon>Metazoa</taxon>
        <taxon>Spiralia</taxon>
        <taxon>Lophotrochozoa</taxon>
        <taxon>Mollusca</taxon>
        <taxon>Bivalvia</taxon>
        <taxon>Autobranchia</taxon>
        <taxon>Heteroconchia</taxon>
        <taxon>Palaeoheterodonta</taxon>
        <taxon>Unionida</taxon>
        <taxon>Unionoidea</taxon>
        <taxon>Unionidae</taxon>
        <taxon>Unioninae</taxon>
        <taxon>Sinanodonta</taxon>
    </lineage>
</organism>
<evidence type="ECO:0000313" key="1">
    <source>
        <dbReference type="EMBL" id="KAL3859798.1"/>
    </source>
</evidence>